<dbReference type="VEuPathDB" id="MicrosporidiaDB:H312_00310"/>
<organism evidence="1 2">
    <name type="scientific">Anncaliia algerae PRA339</name>
    <dbReference type="NCBI Taxonomy" id="1288291"/>
    <lineage>
        <taxon>Eukaryota</taxon>
        <taxon>Fungi</taxon>
        <taxon>Fungi incertae sedis</taxon>
        <taxon>Microsporidia</taxon>
        <taxon>Tubulinosematoidea</taxon>
        <taxon>Tubulinosematidae</taxon>
        <taxon>Anncaliia</taxon>
    </lineage>
</organism>
<dbReference type="Gene3D" id="1.10.20.10">
    <property type="entry name" value="Histone, subunit A"/>
    <property type="match status" value="1"/>
</dbReference>
<dbReference type="EMBL" id="KK365131">
    <property type="protein sequence ID" value="KCZ82287.1"/>
    <property type="molecule type" value="Genomic_DNA"/>
</dbReference>
<reference evidence="1 2" key="2">
    <citation type="submission" date="2014-03" db="EMBL/GenBank/DDBJ databases">
        <title>The Genome Sequence of Anncaliia algerae insect isolate PRA339.</title>
        <authorList>
            <consortium name="The Broad Institute Genome Sequencing Platform"/>
            <consortium name="The Broad Institute Genome Sequencing Center for Infectious Disease"/>
            <person name="Cuomo C."/>
            <person name="Becnel J."/>
            <person name="Sanscrainte N."/>
            <person name="Walker B."/>
            <person name="Young S.K."/>
            <person name="Zeng Q."/>
            <person name="Gargeya S."/>
            <person name="Fitzgerald M."/>
            <person name="Haas B."/>
            <person name="Abouelleil A."/>
            <person name="Alvarado L."/>
            <person name="Arachchi H.M."/>
            <person name="Berlin A.M."/>
            <person name="Chapman S.B."/>
            <person name="Dewar J."/>
            <person name="Goldberg J."/>
            <person name="Griggs A."/>
            <person name="Gujja S."/>
            <person name="Hansen M."/>
            <person name="Howarth C."/>
            <person name="Imamovic A."/>
            <person name="Larimer J."/>
            <person name="McCowan C."/>
            <person name="Murphy C."/>
            <person name="Neiman D."/>
            <person name="Pearson M."/>
            <person name="Priest M."/>
            <person name="Roberts A."/>
            <person name="Saif S."/>
            <person name="Shea T."/>
            <person name="Sisk P."/>
            <person name="Sykes S."/>
            <person name="Wortman J."/>
            <person name="Nusbaum C."/>
            <person name="Birren B."/>
        </authorList>
    </citation>
    <scope>NUCLEOTIDE SEQUENCE [LARGE SCALE GENOMIC DNA]</scope>
    <source>
        <strain evidence="1 2">PRA339</strain>
    </source>
</reference>
<dbReference type="AlphaFoldDB" id="A0A059F5A3"/>
<gene>
    <name evidence="1" type="ORF">H312_00310</name>
</gene>
<dbReference type="HOGENOM" id="CLU_1554864_0_0_1"/>
<evidence type="ECO:0000313" key="1">
    <source>
        <dbReference type="EMBL" id="KCZ82287.1"/>
    </source>
</evidence>
<proteinExistence type="predicted"/>
<dbReference type="SUPFAM" id="SSF47113">
    <property type="entry name" value="Histone-fold"/>
    <property type="match status" value="1"/>
</dbReference>
<name>A0A059F5A3_9MICR</name>
<keyword evidence="2" id="KW-1185">Reference proteome</keyword>
<dbReference type="OrthoDB" id="10583110at2759"/>
<dbReference type="Proteomes" id="UP000030655">
    <property type="component" value="Unassembled WGS sequence"/>
</dbReference>
<dbReference type="GO" id="GO:0046982">
    <property type="term" value="F:protein heterodimerization activity"/>
    <property type="evidence" value="ECO:0007669"/>
    <property type="project" value="InterPro"/>
</dbReference>
<reference evidence="2" key="1">
    <citation type="submission" date="2013-02" db="EMBL/GenBank/DDBJ databases">
        <authorList>
            <consortium name="The Broad Institute Genome Sequencing Platform"/>
            <person name="Cuomo C."/>
            <person name="Becnel J."/>
            <person name="Sanscrainte N."/>
            <person name="Walker B."/>
            <person name="Young S.K."/>
            <person name="Zeng Q."/>
            <person name="Gargeya S."/>
            <person name="Fitzgerald M."/>
            <person name="Haas B."/>
            <person name="Abouelleil A."/>
            <person name="Alvarado L."/>
            <person name="Arachchi H.M."/>
            <person name="Berlin A.M."/>
            <person name="Chapman S.B."/>
            <person name="Dewar J."/>
            <person name="Goldberg J."/>
            <person name="Griggs A."/>
            <person name="Gujja S."/>
            <person name="Hansen M."/>
            <person name="Howarth C."/>
            <person name="Imamovic A."/>
            <person name="Larimer J."/>
            <person name="McCowan C."/>
            <person name="Murphy C."/>
            <person name="Neiman D."/>
            <person name="Pearson M."/>
            <person name="Priest M."/>
            <person name="Roberts A."/>
            <person name="Saif S."/>
            <person name="Shea T."/>
            <person name="Sisk P."/>
            <person name="Sykes S."/>
            <person name="Wortman J."/>
            <person name="Nusbaum C."/>
            <person name="Birren B."/>
        </authorList>
    </citation>
    <scope>NUCLEOTIDE SEQUENCE [LARGE SCALE GENOMIC DNA]</scope>
    <source>
        <strain evidence="2">PRA339</strain>
    </source>
</reference>
<accession>A0A059F5A3</accession>
<dbReference type="InterPro" id="IPR009072">
    <property type="entry name" value="Histone-fold"/>
</dbReference>
<sequence>MTEDFISSDKLLTSEEDHSLTYDDELSNNEYLIKRVDDIFTKNKPMKPTEEKQNEFAQVENFSINPEVNDLHIEDITEPFEKEKTFKKIKSENSDKFPKNKIIKILNELNLNQFKNIELFSKNTELILKMLLEDAIERCIKKGRKTLFIEDLKESIKELNLFFLYDLIEEEN</sequence>
<evidence type="ECO:0000313" key="2">
    <source>
        <dbReference type="Proteomes" id="UP000030655"/>
    </source>
</evidence>
<protein>
    <submittedName>
        <fullName evidence="1">Uncharacterized protein</fullName>
    </submittedName>
</protein>